<evidence type="ECO:0000313" key="1">
    <source>
        <dbReference type="EMBL" id="QIM50643.1"/>
    </source>
</evidence>
<evidence type="ECO:0000313" key="2">
    <source>
        <dbReference type="Proteomes" id="UP000503162"/>
    </source>
</evidence>
<keyword evidence="2" id="KW-1185">Reference proteome</keyword>
<dbReference type="RefSeq" id="WP_166222788.1">
    <property type="nucleotide sequence ID" value="NZ_CP049989.1"/>
</dbReference>
<proteinExistence type="predicted"/>
<protein>
    <submittedName>
        <fullName evidence="1">Carotenoid 1,2-hydratase</fullName>
    </submittedName>
</protein>
<reference evidence="1 2" key="1">
    <citation type="submission" date="2020-03" db="EMBL/GenBank/DDBJ databases">
        <title>Hydrogenophaga sp. nov. isolated from cyanobacterial mat.</title>
        <authorList>
            <person name="Thorat V."/>
            <person name="Kirdat K."/>
            <person name="Tiwarekar B."/>
            <person name="Costa E.D."/>
            <person name="Yadav A."/>
        </authorList>
    </citation>
    <scope>NUCLEOTIDE SEQUENCE [LARGE SCALE GENOMIC DNA]</scope>
    <source>
        <strain evidence="1 2">BA0156</strain>
    </source>
</reference>
<dbReference type="CDD" id="cd21471">
    <property type="entry name" value="CrtC-like"/>
    <property type="match status" value="1"/>
</dbReference>
<dbReference type="EMBL" id="CP049989">
    <property type="protein sequence ID" value="QIM50643.1"/>
    <property type="molecule type" value="Genomic_DNA"/>
</dbReference>
<organism evidence="1 2">
    <name type="scientific">Hydrogenophaga crocea</name>
    <dbReference type="NCBI Taxonomy" id="2716225"/>
    <lineage>
        <taxon>Bacteria</taxon>
        <taxon>Pseudomonadati</taxon>
        <taxon>Pseudomonadota</taxon>
        <taxon>Betaproteobacteria</taxon>
        <taxon>Burkholderiales</taxon>
        <taxon>Comamonadaceae</taxon>
        <taxon>Hydrogenophaga</taxon>
    </lineage>
</organism>
<sequence>MGSDPLAFDAPVPDGGYAWWYLDALSEDGRHGLTAIVFIGSVFSPYYAWAQQRGRGRALDHCAVNLALYAGPDAGAPRGWTMTERGAGAVRQGRDALVIGPSEIAWDGEWLCLRVRERTAPWGRRIEGEIRVRPQALHATDYPLDAAGRHRWTPIAPVARVQVALDAPALRWQGRAYLDSNRGDRPIAQDLQRWDWSRAAIGREGCAVFYDATRRDGSHAQWALRFGGTGAVHRVAEPPPMSGLPRSAWGLRRRARADAGAPLRLHQPLEDGPFYARSVLRTRLLGWPADAIHETVDLDRWQRPLVQAMLPFRMPRRA</sequence>
<accession>A0A6G8IBX7</accession>
<gene>
    <name evidence="1" type="ORF">G9Q37_00105</name>
</gene>
<dbReference type="AlphaFoldDB" id="A0A6G8IBX7"/>
<name>A0A6G8IBX7_9BURK</name>
<dbReference type="Proteomes" id="UP000503162">
    <property type="component" value="Chromosome"/>
</dbReference>
<dbReference type="SUPFAM" id="SSF159245">
    <property type="entry name" value="AttH-like"/>
    <property type="match status" value="1"/>
</dbReference>
<dbReference type="KEGG" id="hcz:G9Q37_00105"/>